<comment type="caution">
    <text evidence="1">The sequence shown here is derived from an EMBL/GenBank/DDBJ whole genome shotgun (WGS) entry which is preliminary data.</text>
</comment>
<accession>A0A540MC86</accession>
<organism evidence="1 2">
    <name type="scientific">Malus baccata</name>
    <name type="common">Siberian crab apple</name>
    <name type="synonym">Pyrus baccata</name>
    <dbReference type="NCBI Taxonomy" id="106549"/>
    <lineage>
        <taxon>Eukaryota</taxon>
        <taxon>Viridiplantae</taxon>
        <taxon>Streptophyta</taxon>
        <taxon>Embryophyta</taxon>
        <taxon>Tracheophyta</taxon>
        <taxon>Spermatophyta</taxon>
        <taxon>Magnoliopsida</taxon>
        <taxon>eudicotyledons</taxon>
        <taxon>Gunneridae</taxon>
        <taxon>Pentapetalae</taxon>
        <taxon>rosids</taxon>
        <taxon>fabids</taxon>
        <taxon>Rosales</taxon>
        <taxon>Rosaceae</taxon>
        <taxon>Amygdaloideae</taxon>
        <taxon>Maleae</taxon>
        <taxon>Malus</taxon>
    </lineage>
</organism>
<evidence type="ECO:0000313" key="2">
    <source>
        <dbReference type="Proteomes" id="UP000315295"/>
    </source>
</evidence>
<proteinExistence type="predicted"/>
<reference evidence="1 2" key="1">
    <citation type="journal article" date="2019" name="G3 (Bethesda)">
        <title>Sequencing of a Wild Apple (Malus baccata) Genome Unravels the Differences Between Cultivated and Wild Apple Species Regarding Disease Resistance and Cold Tolerance.</title>
        <authorList>
            <person name="Chen X."/>
        </authorList>
    </citation>
    <scope>NUCLEOTIDE SEQUENCE [LARGE SCALE GENOMIC DNA]</scope>
    <source>
        <strain evidence="2">cv. Shandingzi</strain>
        <tissue evidence="1">Leaves</tissue>
    </source>
</reference>
<gene>
    <name evidence="1" type="ORF">C1H46_018211</name>
</gene>
<dbReference type="Proteomes" id="UP000315295">
    <property type="component" value="Unassembled WGS sequence"/>
</dbReference>
<keyword evidence="2" id="KW-1185">Reference proteome</keyword>
<evidence type="ECO:0000313" key="1">
    <source>
        <dbReference type="EMBL" id="TQD96182.1"/>
    </source>
</evidence>
<dbReference type="EMBL" id="VIEB01000297">
    <property type="protein sequence ID" value="TQD96182.1"/>
    <property type="molecule type" value="Genomic_DNA"/>
</dbReference>
<dbReference type="AlphaFoldDB" id="A0A540MC86"/>
<name>A0A540MC86_MALBA</name>
<protein>
    <submittedName>
        <fullName evidence="1">Uncharacterized protein</fullName>
    </submittedName>
</protein>
<sequence>MLEFSEDNDPYCSYTANVVYIYFEVDIQLASLGLIEPDPSSLLAYDLSVSIPFSPLDPGWETSLPMASDEDEGVFEEGLDAINSKEWKRSSIYMSSYQTVENLCNHSVPMISSLAAAEFAMSNITRNMDETS</sequence>